<sequence length="128" mass="15695">MKIDELLKEYKISLFIFPAELWERSGFYFPDLRRIYVNESLSKQEREKVILHEIGHVNHDPKHYKRLLLQYENQADRFMIRELLIDYLKSTDIYDFNWVRFAAQYDISTTWGEAMIQDEFRKIQQNVI</sequence>
<name>A0A0E2Q2N9_STRTR</name>
<dbReference type="HOGENOM" id="CLU_140389_2_0_9"/>
<feature type="domain" description="IrrE N-terminal-like" evidence="1">
    <location>
        <begin position="8"/>
        <end position="84"/>
    </location>
</feature>
<gene>
    <name evidence="2" type="ORF">X841_03525</name>
</gene>
<organism evidence="2 3">
    <name type="scientific">Streptococcus thermophilus M17PTZA496</name>
    <dbReference type="NCBI Taxonomy" id="1433289"/>
    <lineage>
        <taxon>Bacteria</taxon>
        <taxon>Bacillati</taxon>
        <taxon>Bacillota</taxon>
        <taxon>Bacilli</taxon>
        <taxon>Lactobacillales</taxon>
        <taxon>Streptococcaceae</taxon>
        <taxon>Streptococcus</taxon>
    </lineage>
</organism>
<proteinExistence type="predicted"/>
<dbReference type="Gene3D" id="1.10.10.2910">
    <property type="match status" value="1"/>
</dbReference>
<dbReference type="RefSeq" id="WP_084828608.1">
    <property type="nucleotide sequence ID" value="NZ_CM002372.1"/>
</dbReference>
<comment type="caution">
    <text evidence="2">The sequence shown here is derived from an EMBL/GenBank/DDBJ whole genome shotgun (WGS) entry which is preliminary data.</text>
</comment>
<dbReference type="Proteomes" id="UP000024559">
    <property type="component" value="Chromosome"/>
</dbReference>
<dbReference type="InterPro" id="IPR010359">
    <property type="entry name" value="IrrE_HExxH"/>
</dbReference>
<evidence type="ECO:0000313" key="3">
    <source>
        <dbReference type="Proteomes" id="UP000024559"/>
    </source>
</evidence>
<reference evidence="3" key="1">
    <citation type="submission" date="2013-12" db="EMBL/GenBank/DDBJ databases">
        <title>Genome sequences of Streptococcus thermophilus strains MTH17CL396 and M17PTZA496 isolated from Fontina cheese in Valle d'Aosta region (Italy).</title>
        <authorList>
            <person name="Treu L."/>
            <person name="Giacomini A."/>
            <person name="Corich V."/>
            <person name="Vendramin V."/>
            <person name="Bovo B."/>
        </authorList>
    </citation>
    <scope>NUCLEOTIDE SEQUENCE [LARGE SCALE GENOMIC DNA]</scope>
    <source>
        <strain evidence="3">M17PTZA496</strain>
    </source>
</reference>
<dbReference type="Pfam" id="PF06114">
    <property type="entry name" value="Peptidase_M78"/>
    <property type="match status" value="1"/>
</dbReference>
<accession>A0A0E2Q2N9</accession>
<dbReference type="PATRIC" id="fig|1433289.7.peg.711"/>
<dbReference type="EMBL" id="AZJT01000023">
    <property type="protein sequence ID" value="ETW90610.1"/>
    <property type="molecule type" value="Genomic_DNA"/>
</dbReference>
<protein>
    <submittedName>
        <fullName evidence="2">CI-like repressor</fullName>
    </submittedName>
</protein>
<evidence type="ECO:0000259" key="1">
    <source>
        <dbReference type="Pfam" id="PF06114"/>
    </source>
</evidence>
<dbReference type="AlphaFoldDB" id="A0A0E2Q2N9"/>
<evidence type="ECO:0000313" key="2">
    <source>
        <dbReference type="EMBL" id="ETW90610.1"/>
    </source>
</evidence>